<comment type="caution">
    <text evidence="1">The sequence shown here is derived from an EMBL/GenBank/DDBJ whole genome shotgun (WGS) entry which is preliminary data.</text>
</comment>
<keyword evidence="2" id="KW-1185">Reference proteome</keyword>
<name>A0ABR3MGF8_9TELE</name>
<protein>
    <submittedName>
        <fullName evidence="1">Uncharacterized protein</fullName>
    </submittedName>
</protein>
<organism evidence="1 2">
    <name type="scientific">Cirrhinus molitorella</name>
    <name type="common">mud carp</name>
    <dbReference type="NCBI Taxonomy" id="172907"/>
    <lineage>
        <taxon>Eukaryota</taxon>
        <taxon>Metazoa</taxon>
        <taxon>Chordata</taxon>
        <taxon>Craniata</taxon>
        <taxon>Vertebrata</taxon>
        <taxon>Euteleostomi</taxon>
        <taxon>Actinopterygii</taxon>
        <taxon>Neopterygii</taxon>
        <taxon>Teleostei</taxon>
        <taxon>Ostariophysi</taxon>
        <taxon>Cypriniformes</taxon>
        <taxon>Cyprinidae</taxon>
        <taxon>Labeoninae</taxon>
        <taxon>Labeonini</taxon>
        <taxon>Cirrhinus</taxon>
    </lineage>
</organism>
<sequence length="73" mass="7602">MEESDHLSGLPRPLDDLQAFLISKNPKVVPCADEAAGGGGLMALCPLAMAVLLEREQAGSLRSSQEALIKGSP</sequence>
<evidence type="ECO:0000313" key="2">
    <source>
        <dbReference type="Proteomes" id="UP001558613"/>
    </source>
</evidence>
<proteinExistence type="predicted"/>
<evidence type="ECO:0000313" key="1">
    <source>
        <dbReference type="EMBL" id="KAL1263079.1"/>
    </source>
</evidence>
<reference evidence="1 2" key="1">
    <citation type="submission" date="2023-09" db="EMBL/GenBank/DDBJ databases">
        <authorList>
            <person name="Wang M."/>
        </authorList>
    </citation>
    <scope>NUCLEOTIDE SEQUENCE [LARGE SCALE GENOMIC DNA]</scope>
    <source>
        <strain evidence="1">GT-2023</strain>
        <tissue evidence="1">Liver</tissue>
    </source>
</reference>
<dbReference type="Proteomes" id="UP001558613">
    <property type="component" value="Unassembled WGS sequence"/>
</dbReference>
<gene>
    <name evidence="1" type="ORF">QQF64_005818</name>
</gene>
<dbReference type="EMBL" id="JAYMGO010000013">
    <property type="protein sequence ID" value="KAL1263079.1"/>
    <property type="molecule type" value="Genomic_DNA"/>
</dbReference>
<accession>A0ABR3MGF8</accession>